<dbReference type="GO" id="GO:0043138">
    <property type="term" value="F:3'-5' DNA helicase activity"/>
    <property type="evidence" value="ECO:0007669"/>
    <property type="project" value="UniProtKB-EC"/>
</dbReference>
<reference evidence="19 21" key="2">
    <citation type="submission" date="2018-06" db="EMBL/GenBank/DDBJ databases">
        <authorList>
            <consortium name="Pathogen Informatics"/>
            <person name="Doyle S."/>
        </authorList>
    </citation>
    <scope>NUCLEOTIDE SEQUENCE [LARGE SCALE GENOMIC DNA]</scope>
    <source>
        <strain evidence="19 21">NCTC12388</strain>
    </source>
</reference>
<sequence>MLTLLETVRMELECRLDEKDYNYYDTLVFSFPCGKKNLLIEYTIGYFLELIMTLSAILKELNERQREAVTASLGNTLVLAGAGSGKTKVLVSRIAWLIAEQHISPHGILAVTFTNKAAGEMRARLNSMLNTPILGLWVGTFHGLCHRLLRRHYKEAHLPELFHILDAEDQARMIKRVITSLNLDSEQWPVKQAQSFINGQKDEGIRPQHVHTLSYGPGKTLLTIYRAYEQACQTAGVIDFAELLLRAHELLRDNPEILYHYRQRFQAILVDEFQDTNAIQYAWIRLLAGEHTAVLAVGDDDQSIYGWRGAKVENIQQFTQDFKNTQVIRLEQNYRSTTTILDAANALITNNHSRMGKDLWTDGATGEKILVYSAFNELDEARFVCERIMMEINQGTSTDEIAVLYRSNAQSRVLEEALLRARIAYRIYGGVRFFDRAEVKDALAYLRLLVNPDDDPAFDRVVNFPTRGIGEKTLDDLRYYAKSEQCSLWHAAKTLLKSGEMAQRAGSALARFIELIEQLQQNTVEMELDEQLSTVILLSGLHAHFSKIKGDKSESRLDNLQELINAAKQFRYEQEEEEAIPLVNAFLAHASLEAGEMQAGEHERYVHLMTLHAAKGLEFPVVFLVGMEEGVFPGKQSLEEPGRLEEERRLCYVGMTRAMRKLILSYAEIRRQYGREEYHRPSRFLRELPQELLDEIRVKASFQSPVISRNKPSSVPQTLGLPLGQNVTHAKFGQGVVLAVEGSGAHTRVQVKFSGHGVKWLVLAYANLAVAT</sequence>
<dbReference type="Proteomes" id="UP000054691">
    <property type="component" value="Unassembled WGS sequence"/>
</dbReference>
<feature type="domain" description="UvrD-like helicase ATP-binding" evidence="16">
    <location>
        <begin position="59"/>
        <end position="337"/>
    </location>
</feature>
<comment type="catalytic activity">
    <reaction evidence="13">
        <text>ATP + H2O = ADP + phosphate + H(+)</text>
        <dbReference type="Rhea" id="RHEA:13065"/>
        <dbReference type="ChEBI" id="CHEBI:15377"/>
        <dbReference type="ChEBI" id="CHEBI:15378"/>
        <dbReference type="ChEBI" id="CHEBI:30616"/>
        <dbReference type="ChEBI" id="CHEBI:43474"/>
        <dbReference type="ChEBI" id="CHEBI:456216"/>
        <dbReference type="EC" id="5.6.2.4"/>
    </reaction>
</comment>
<accession>A0A378J9R7</accession>
<evidence type="ECO:0000259" key="16">
    <source>
        <dbReference type="PROSITE" id="PS51198"/>
    </source>
</evidence>
<dbReference type="FunFam" id="1.10.10.160:FF:000001">
    <property type="entry name" value="ATP-dependent DNA helicase"/>
    <property type="match status" value="1"/>
</dbReference>
<dbReference type="InterPro" id="IPR000212">
    <property type="entry name" value="DNA_helicase_UvrD/REP"/>
</dbReference>
<evidence type="ECO:0000256" key="13">
    <source>
        <dbReference type="ARBA" id="ARBA00048988"/>
    </source>
</evidence>
<evidence type="ECO:0000259" key="17">
    <source>
        <dbReference type="PROSITE" id="PS51217"/>
    </source>
</evidence>
<feature type="coiled-coil region" evidence="15">
    <location>
        <begin position="502"/>
        <end position="529"/>
    </location>
</feature>
<dbReference type="EC" id="5.6.2.4" evidence="11"/>
<keyword evidence="5 14" id="KW-0347">Helicase</keyword>
<dbReference type="STRING" id="45066.Lgra_1656"/>
<dbReference type="InterPro" id="IPR014017">
    <property type="entry name" value="DNA_helicase_UvrD-like_C"/>
</dbReference>
<dbReference type="Gene3D" id="1.10.486.10">
    <property type="entry name" value="PCRA, domain 4"/>
    <property type="match status" value="1"/>
</dbReference>
<keyword evidence="3" id="KW-0227">DNA damage</keyword>
<keyword evidence="4 14" id="KW-0378">Hydrolase</keyword>
<keyword evidence="20" id="KW-1185">Reference proteome</keyword>
<dbReference type="GO" id="GO:0016787">
    <property type="term" value="F:hydrolase activity"/>
    <property type="evidence" value="ECO:0007669"/>
    <property type="project" value="UniProtKB-UniRule"/>
</dbReference>
<evidence type="ECO:0000256" key="14">
    <source>
        <dbReference type="PROSITE-ProRule" id="PRU00560"/>
    </source>
</evidence>
<evidence type="ECO:0000256" key="3">
    <source>
        <dbReference type="ARBA" id="ARBA00022763"/>
    </source>
</evidence>
<dbReference type="Gene3D" id="1.10.10.160">
    <property type="match status" value="1"/>
</dbReference>
<dbReference type="PROSITE" id="PS51217">
    <property type="entry name" value="UVRD_HELICASE_CTER"/>
    <property type="match status" value="1"/>
</dbReference>
<gene>
    <name evidence="19" type="primary">uvrD</name>
    <name evidence="18" type="ORF">Lgra_1656</name>
    <name evidence="19" type="ORF">NCTC12388_01186</name>
</gene>
<dbReference type="InterPro" id="IPR014016">
    <property type="entry name" value="UvrD-like_ATP-bd"/>
</dbReference>
<keyword evidence="9" id="KW-0413">Isomerase</keyword>
<feature type="binding site" evidence="14">
    <location>
        <begin position="80"/>
        <end position="87"/>
    </location>
    <ligand>
        <name>ATP</name>
        <dbReference type="ChEBI" id="CHEBI:30616"/>
    </ligand>
</feature>
<evidence type="ECO:0000256" key="5">
    <source>
        <dbReference type="ARBA" id="ARBA00022806"/>
    </source>
</evidence>
<keyword evidence="6 14" id="KW-0067">ATP-binding</keyword>
<comment type="similarity">
    <text evidence="1">Belongs to the helicase family. UvrD subfamily.</text>
</comment>
<dbReference type="CDD" id="cd17932">
    <property type="entry name" value="DEXQc_UvrD"/>
    <property type="match status" value="1"/>
</dbReference>
<evidence type="ECO:0000256" key="12">
    <source>
        <dbReference type="ARBA" id="ARBA00034923"/>
    </source>
</evidence>
<evidence type="ECO:0000256" key="6">
    <source>
        <dbReference type="ARBA" id="ARBA00022840"/>
    </source>
</evidence>
<dbReference type="GO" id="GO:0005524">
    <property type="term" value="F:ATP binding"/>
    <property type="evidence" value="ECO:0007669"/>
    <property type="project" value="UniProtKB-UniRule"/>
</dbReference>
<dbReference type="EMBL" id="LNYE01000022">
    <property type="protein sequence ID" value="KTD10690.1"/>
    <property type="molecule type" value="Genomic_DNA"/>
</dbReference>
<keyword evidence="2 14" id="KW-0547">Nucleotide-binding</keyword>
<dbReference type="GO" id="GO:0009314">
    <property type="term" value="P:response to radiation"/>
    <property type="evidence" value="ECO:0007669"/>
    <property type="project" value="UniProtKB-ARBA"/>
</dbReference>
<dbReference type="Pfam" id="PF00580">
    <property type="entry name" value="UvrD-helicase"/>
    <property type="match status" value="1"/>
</dbReference>
<dbReference type="NCBIfam" id="NF008743">
    <property type="entry name" value="PRK11773.1"/>
    <property type="match status" value="1"/>
</dbReference>
<reference evidence="18 20" key="1">
    <citation type="submission" date="2015-11" db="EMBL/GenBank/DDBJ databases">
        <title>Genomic analysis of 38 Legionella species identifies large and diverse effector repertoires.</title>
        <authorList>
            <person name="Burstein D."/>
            <person name="Amaro F."/>
            <person name="Zusman T."/>
            <person name="Lifshitz Z."/>
            <person name="Cohen O."/>
            <person name="Gilbert J.A."/>
            <person name="Pupko T."/>
            <person name="Shuman H.A."/>
            <person name="Segal G."/>
        </authorList>
    </citation>
    <scope>NUCLEOTIDE SEQUENCE [LARGE SCALE GENOMIC DNA]</scope>
    <source>
        <strain evidence="18 20">Lyon 8420412</strain>
    </source>
</reference>
<evidence type="ECO:0000256" key="1">
    <source>
        <dbReference type="ARBA" id="ARBA00009922"/>
    </source>
</evidence>
<keyword evidence="7" id="KW-0238">DNA-binding</keyword>
<keyword evidence="15" id="KW-0175">Coiled coil</keyword>
<comment type="catalytic activity">
    <reaction evidence="10">
        <text>Couples ATP hydrolysis with the unwinding of duplex DNA by translocating in the 3'-5' direction.</text>
        <dbReference type="EC" id="5.6.2.4"/>
    </reaction>
</comment>
<dbReference type="InterPro" id="IPR013986">
    <property type="entry name" value="DExx_box_DNA_helicase_dom_sf"/>
</dbReference>
<organism evidence="19 21">
    <name type="scientific">Legionella gratiana</name>
    <dbReference type="NCBI Taxonomy" id="45066"/>
    <lineage>
        <taxon>Bacteria</taxon>
        <taxon>Pseudomonadati</taxon>
        <taxon>Pseudomonadota</taxon>
        <taxon>Gammaproteobacteria</taxon>
        <taxon>Legionellales</taxon>
        <taxon>Legionellaceae</taxon>
        <taxon>Legionella</taxon>
    </lineage>
</organism>
<evidence type="ECO:0000313" key="21">
    <source>
        <dbReference type="Proteomes" id="UP000254476"/>
    </source>
</evidence>
<dbReference type="GO" id="GO:0000725">
    <property type="term" value="P:recombinational repair"/>
    <property type="evidence" value="ECO:0007669"/>
    <property type="project" value="TreeGrafter"/>
</dbReference>
<dbReference type="GO" id="GO:0003677">
    <property type="term" value="F:DNA binding"/>
    <property type="evidence" value="ECO:0007669"/>
    <property type="project" value="UniProtKB-KW"/>
</dbReference>
<dbReference type="PANTHER" id="PTHR11070">
    <property type="entry name" value="UVRD / RECB / PCRA DNA HELICASE FAMILY MEMBER"/>
    <property type="match status" value="1"/>
</dbReference>
<name>A0A378J9R7_9GAMM</name>
<evidence type="ECO:0000313" key="18">
    <source>
        <dbReference type="EMBL" id="KTD10690.1"/>
    </source>
</evidence>
<dbReference type="Pfam" id="PF21196">
    <property type="entry name" value="PcrA_UvrD_tudor"/>
    <property type="match status" value="1"/>
</dbReference>
<dbReference type="CDD" id="cd18807">
    <property type="entry name" value="SF1_C_UvrD"/>
    <property type="match status" value="1"/>
</dbReference>
<dbReference type="InterPro" id="IPR027417">
    <property type="entry name" value="P-loop_NTPase"/>
</dbReference>
<dbReference type="SUPFAM" id="SSF52540">
    <property type="entry name" value="P-loop containing nucleoside triphosphate hydrolases"/>
    <property type="match status" value="1"/>
</dbReference>
<protein>
    <recommendedName>
        <fullName evidence="11">DNA 3'-5' helicase</fullName>
        <ecNumber evidence="11">5.6.2.4</ecNumber>
    </recommendedName>
    <alternativeName>
        <fullName evidence="12">DNA 3'-5' helicase II</fullName>
    </alternativeName>
</protein>
<dbReference type="PROSITE" id="PS51198">
    <property type="entry name" value="UVRD_HELICASE_ATP_BIND"/>
    <property type="match status" value="1"/>
</dbReference>
<evidence type="ECO:0000313" key="19">
    <source>
        <dbReference type="EMBL" id="STX43711.1"/>
    </source>
</evidence>
<dbReference type="GO" id="GO:0033202">
    <property type="term" value="C:DNA helicase complex"/>
    <property type="evidence" value="ECO:0007669"/>
    <property type="project" value="TreeGrafter"/>
</dbReference>
<evidence type="ECO:0000313" key="20">
    <source>
        <dbReference type="Proteomes" id="UP000054691"/>
    </source>
</evidence>
<evidence type="ECO:0000256" key="4">
    <source>
        <dbReference type="ARBA" id="ARBA00022801"/>
    </source>
</evidence>
<feature type="domain" description="UvrD-like helicase C-terminal" evidence="17">
    <location>
        <begin position="338"/>
        <end position="616"/>
    </location>
</feature>
<dbReference type="Proteomes" id="UP000254476">
    <property type="component" value="Unassembled WGS sequence"/>
</dbReference>
<evidence type="ECO:0000256" key="8">
    <source>
        <dbReference type="ARBA" id="ARBA00023204"/>
    </source>
</evidence>
<evidence type="ECO:0000256" key="2">
    <source>
        <dbReference type="ARBA" id="ARBA00022741"/>
    </source>
</evidence>
<dbReference type="AlphaFoldDB" id="A0A378J9R7"/>
<dbReference type="PANTHER" id="PTHR11070:SF2">
    <property type="entry name" value="ATP-DEPENDENT DNA HELICASE SRS2"/>
    <property type="match status" value="1"/>
</dbReference>
<evidence type="ECO:0000256" key="15">
    <source>
        <dbReference type="SAM" id="Coils"/>
    </source>
</evidence>
<dbReference type="FunFam" id="1.10.486.10:FF:000003">
    <property type="entry name" value="ATP-dependent DNA helicase"/>
    <property type="match status" value="1"/>
</dbReference>
<dbReference type="GO" id="GO:0005829">
    <property type="term" value="C:cytosol"/>
    <property type="evidence" value="ECO:0007669"/>
    <property type="project" value="TreeGrafter"/>
</dbReference>
<dbReference type="Pfam" id="PF13361">
    <property type="entry name" value="UvrD_C"/>
    <property type="match status" value="1"/>
</dbReference>
<dbReference type="Gene3D" id="3.40.50.300">
    <property type="entry name" value="P-loop containing nucleotide triphosphate hydrolases"/>
    <property type="match status" value="2"/>
</dbReference>
<evidence type="ECO:0000256" key="10">
    <source>
        <dbReference type="ARBA" id="ARBA00034617"/>
    </source>
</evidence>
<dbReference type="EMBL" id="UGOB01000001">
    <property type="protein sequence ID" value="STX43711.1"/>
    <property type="molecule type" value="Genomic_DNA"/>
</dbReference>
<dbReference type="FunFam" id="3.40.50.300:FF:001201">
    <property type="entry name" value="ATP-dependent DNA helicase UvrD2"/>
    <property type="match status" value="1"/>
</dbReference>
<keyword evidence="8" id="KW-0234">DNA repair</keyword>
<evidence type="ECO:0000256" key="11">
    <source>
        <dbReference type="ARBA" id="ARBA00034808"/>
    </source>
</evidence>
<evidence type="ECO:0000256" key="9">
    <source>
        <dbReference type="ARBA" id="ARBA00023235"/>
    </source>
</evidence>
<proteinExistence type="inferred from homology"/>
<evidence type="ECO:0000256" key="7">
    <source>
        <dbReference type="ARBA" id="ARBA00023125"/>
    </source>
</evidence>